<evidence type="ECO:0000313" key="3">
    <source>
        <dbReference type="Proteomes" id="UP001142325"/>
    </source>
</evidence>
<evidence type="ECO:0000313" key="2">
    <source>
        <dbReference type="EMBL" id="GLK00429.1"/>
    </source>
</evidence>
<dbReference type="AlphaFoldDB" id="A0A9W6M7U7"/>
<keyword evidence="3" id="KW-1185">Reference proteome</keyword>
<proteinExistence type="predicted"/>
<accession>A0A9W6M7U7</accession>
<name>A0A9W6M7U7_9MICO</name>
<protein>
    <recommendedName>
        <fullName evidence="1">SnoaL-like domain-containing protein</fullName>
    </recommendedName>
</protein>
<dbReference type="InterPro" id="IPR037401">
    <property type="entry name" value="SnoaL-like"/>
</dbReference>
<organism evidence="2 3">
    <name type="scientific">Microbacterium keratanolyticum</name>
    <dbReference type="NCBI Taxonomy" id="67574"/>
    <lineage>
        <taxon>Bacteria</taxon>
        <taxon>Bacillati</taxon>
        <taxon>Actinomycetota</taxon>
        <taxon>Actinomycetes</taxon>
        <taxon>Micrococcales</taxon>
        <taxon>Microbacteriaceae</taxon>
        <taxon>Microbacterium</taxon>
    </lineage>
</organism>
<reference evidence="2" key="1">
    <citation type="journal article" date="2014" name="Int. J. Syst. Evol. Microbiol.">
        <title>Complete genome sequence of Corynebacterium casei LMG S-19264T (=DSM 44701T), isolated from a smear-ripened cheese.</title>
        <authorList>
            <consortium name="US DOE Joint Genome Institute (JGI-PGF)"/>
            <person name="Walter F."/>
            <person name="Albersmeier A."/>
            <person name="Kalinowski J."/>
            <person name="Ruckert C."/>
        </authorList>
    </citation>
    <scope>NUCLEOTIDE SEQUENCE</scope>
    <source>
        <strain evidence="2">VKM Ac-1958</strain>
    </source>
</reference>
<feature type="domain" description="SnoaL-like" evidence="1">
    <location>
        <begin position="11"/>
        <end position="103"/>
    </location>
</feature>
<dbReference type="InterPro" id="IPR032710">
    <property type="entry name" value="NTF2-like_dom_sf"/>
</dbReference>
<sequence>MIAVELLGGLMSAIDDRRWDDLAGYLHDDFSCRYVHTGESFDRASWIRLNAEYPGFEHLRVEEIVGDSDRAACRSHVTGRGREGVDHFECATFVRVRDGLIHEMTEVWTDVSQTAPVGTRPDTTSSV</sequence>
<dbReference type="EMBL" id="BSET01000001">
    <property type="protein sequence ID" value="GLK00429.1"/>
    <property type="molecule type" value="Genomic_DNA"/>
</dbReference>
<gene>
    <name evidence="2" type="ORF">GCM10017596_01440</name>
</gene>
<dbReference type="Pfam" id="PF12680">
    <property type="entry name" value="SnoaL_2"/>
    <property type="match status" value="1"/>
</dbReference>
<comment type="caution">
    <text evidence="2">The sequence shown here is derived from an EMBL/GenBank/DDBJ whole genome shotgun (WGS) entry which is preliminary data.</text>
</comment>
<evidence type="ECO:0000259" key="1">
    <source>
        <dbReference type="Pfam" id="PF12680"/>
    </source>
</evidence>
<dbReference type="SUPFAM" id="SSF54427">
    <property type="entry name" value="NTF2-like"/>
    <property type="match status" value="1"/>
</dbReference>
<dbReference type="Gene3D" id="3.10.450.50">
    <property type="match status" value="1"/>
</dbReference>
<dbReference type="Proteomes" id="UP001142325">
    <property type="component" value="Unassembled WGS sequence"/>
</dbReference>
<reference evidence="2" key="2">
    <citation type="submission" date="2023-01" db="EMBL/GenBank/DDBJ databases">
        <authorList>
            <person name="Sun Q."/>
            <person name="Evtushenko L."/>
        </authorList>
    </citation>
    <scope>NUCLEOTIDE SEQUENCE</scope>
    <source>
        <strain evidence="2">VKM Ac-1958</strain>
    </source>
</reference>